<dbReference type="Pfam" id="PF09655">
    <property type="entry name" value="Nitr_red_assoc"/>
    <property type="match status" value="1"/>
</dbReference>
<dbReference type="InterPro" id="IPR013481">
    <property type="entry name" value="NarM"/>
</dbReference>
<evidence type="ECO:0000313" key="2">
    <source>
        <dbReference type="Proteomes" id="UP000500857"/>
    </source>
</evidence>
<accession>A0A6H1TZV4</accession>
<dbReference type="KEGG" id="oxy:HCG48_17505"/>
<dbReference type="NCBIfam" id="TIGR02664">
    <property type="entry name" value="nitr_red_assoc"/>
    <property type="match status" value="1"/>
</dbReference>
<sequence>MSEFFQFESDFVESLRCIPMQVRYKLDTCGVKLKLAHWHQFPESVRQDLVDRPCQNAGEIDAYRHELQQQVLQYNDRPAKDLDVDPNPPWLNPAEVPEAVGEKAREFNVNLTVKQWQTLTPLQRFALIKLSRSGHENRNFLPALREFGLANSVQD</sequence>
<dbReference type="AlphaFoldDB" id="A0A6H1TZV4"/>
<evidence type="ECO:0000313" key="1">
    <source>
        <dbReference type="EMBL" id="QIZ72142.1"/>
    </source>
</evidence>
<dbReference type="Proteomes" id="UP000500857">
    <property type="component" value="Chromosome"/>
</dbReference>
<dbReference type="RefSeq" id="WP_168570292.1">
    <property type="nucleotide sequence ID" value="NZ_CP051167.1"/>
</dbReference>
<proteinExistence type="predicted"/>
<name>A0A6H1TZV4_9CYAN</name>
<gene>
    <name evidence="1" type="primary">narM</name>
    <name evidence="1" type="ORF">HCG48_17505</name>
</gene>
<organism evidence="1 2">
    <name type="scientific">Oxynema aestuarii AP17</name>
    <dbReference type="NCBI Taxonomy" id="2064643"/>
    <lineage>
        <taxon>Bacteria</taxon>
        <taxon>Bacillati</taxon>
        <taxon>Cyanobacteriota</taxon>
        <taxon>Cyanophyceae</taxon>
        <taxon>Oscillatoriophycideae</taxon>
        <taxon>Oscillatoriales</taxon>
        <taxon>Oscillatoriaceae</taxon>
        <taxon>Oxynema</taxon>
        <taxon>Oxynema aestuarii</taxon>
    </lineage>
</organism>
<keyword evidence="2" id="KW-1185">Reference proteome</keyword>
<reference evidence="1 2" key="1">
    <citation type="submission" date="2020-04" db="EMBL/GenBank/DDBJ databases">
        <authorList>
            <person name="Basu S."/>
            <person name="Maruthanayagam V."/>
            <person name="Chakraborty S."/>
            <person name="Pramanik A."/>
            <person name="Mukherjee J."/>
            <person name="Brink B."/>
        </authorList>
    </citation>
    <scope>NUCLEOTIDE SEQUENCE [LARGE SCALE GENOMIC DNA]</scope>
    <source>
        <strain evidence="1 2">AP17</strain>
    </source>
</reference>
<dbReference type="EMBL" id="CP051167">
    <property type="protein sequence ID" value="QIZ72142.1"/>
    <property type="molecule type" value="Genomic_DNA"/>
</dbReference>
<protein>
    <submittedName>
        <fullName evidence="1">Nitrate reductase maturation protein NarM</fullName>
    </submittedName>
</protein>